<reference evidence="2" key="1">
    <citation type="submission" date="2021-01" db="EMBL/GenBank/DDBJ databases">
        <authorList>
            <person name="Corre E."/>
            <person name="Pelletier E."/>
            <person name="Niang G."/>
            <person name="Scheremetjew M."/>
            <person name="Finn R."/>
            <person name="Kale V."/>
            <person name="Holt S."/>
            <person name="Cochrane G."/>
            <person name="Meng A."/>
            <person name="Brown T."/>
            <person name="Cohen L."/>
        </authorList>
    </citation>
    <scope>NUCLEOTIDE SEQUENCE</scope>
    <source>
        <strain evidence="2">RCC3387</strain>
    </source>
</reference>
<name>A0A6V0EME5_9DINO</name>
<dbReference type="AlphaFoldDB" id="A0A6V0EME5"/>
<evidence type="ECO:0000313" key="2">
    <source>
        <dbReference type="EMBL" id="CAD9521436.1"/>
    </source>
</evidence>
<organism evidence="2">
    <name type="scientific">Zooxanthella nutricula</name>
    <dbReference type="NCBI Taxonomy" id="1333877"/>
    <lineage>
        <taxon>Eukaryota</taxon>
        <taxon>Sar</taxon>
        <taxon>Alveolata</taxon>
        <taxon>Dinophyceae</taxon>
        <taxon>Peridiniales</taxon>
        <taxon>Peridiniales incertae sedis</taxon>
        <taxon>Zooxanthella</taxon>
    </lineage>
</organism>
<evidence type="ECO:0000256" key="1">
    <source>
        <dbReference type="SAM" id="SignalP"/>
    </source>
</evidence>
<gene>
    <name evidence="2" type="ORF">BRAN1462_LOCUS9528</name>
</gene>
<proteinExistence type="predicted"/>
<dbReference type="EMBL" id="HBGW01014984">
    <property type="protein sequence ID" value="CAD9521436.1"/>
    <property type="molecule type" value="Transcribed_RNA"/>
</dbReference>
<sequence>MASIRTMLSALAFAACAATAASLLAKGTSAAGHCSIDDRANMLKAGGGYSDGSFPSMCAACGHSSWGLFSGFNKDTYVDCLVGKANLTAGCANCFAGAGQYGYSHCKWSCMFSWSSSGCLSCEMPYNSTLVECVGFQPPQA</sequence>
<feature type="chain" id="PRO_5030160655" evidence="1">
    <location>
        <begin position="31"/>
        <end position="141"/>
    </location>
</feature>
<protein>
    <submittedName>
        <fullName evidence="2">Uncharacterized protein</fullName>
    </submittedName>
</protein>
<keyword evidence="1" id="KW-0732">Signal</keyword>
<feature type="signal peptide" evidence="1">
    <location>
        <begin position="1"/>
        <end position="30"/>
    </location>
</feature>
<accession>A0A6V0EME5</accession>
<dbReference type="PROSITE" id="PS51257">
    <property type="entry name" value="PROKAR_LIPOPROTEIN"/>
    <property type="match status" value="1"/>
</dbReference>